<dbReference type="EMBL" id="LOPU01000029">
    <property type="protein sequence ID" value="KTG09462.1"/>
    <property type="molecule type" value="Genomic_DNA"/>
</dbReference>
<organism evidence="4 5">
    <name type="scientific">Haloprofundus marisrubri</name>
    <dbReference type="NCBI Taxonomy" id="1514971"/>
    <lineage>
        <taxon>Archaea</taxon>
        <taxon>Methanobacteriati</taxon>
        <taxon>Methanobacteriota</taxon>
        <taxon>Stenosarchaea group</taxon>
        <taxon>Halobacteria</taxon>
        <taxon>Halobacteriales</taxon>
        <taxon>Haloferacaceae</taxon>
        <taxon>Haloprofundus</taxon>
    </lineage>
</organism>
<dbReference type="RefSeq" id="WP_058582614.1">
    <property type="nucleotide sequence ID" value="NZ_LOPU01000029.1"/>
</dbReference>
<feature type="region of interest" description="Disordered" evidence="2">
    <location>
        <begin position="49"/>
        <end position="74"/>
    </location>
</feature>
<dbReference type="InterPro" id="IPR001375">
    <property type="entry name" value="Peptidase_S9_cat"/>
</dbReference>
<dbReference type="OrthoDB" id="25019at2157"/>
<reference evidence="4 5" key="1">
    <citation type="submission" date="2015-12" db="EMBL/GenBank/DDBJ databases">
        <title>Haloprofundus marisrubri gen. nov., sp. nov., an extremely halophilic archaeon isolated from the Discovery deep brine-seawater interface in the Red Sea.</title>
        <authorList>
            <person name="Zhang G."/>
            <person name="Stingl U."/>
            <person name="Rashid M."/>
        </authorList>
    </citation>
    <scope>NUCLEOTIDE SEQUENCE [LARGE SCALE GENOMIC DNA]</scope>
    <source>
        <strain evidence="4 5">SB9</strain>
    </source>
</reference>
<dbReference type="Gene3D" id="2.120.10.30">
    <property type="entry name" value="TolB, C-terminal domain"/>
    <property type="match status" value="2"/>
</dbReference>
<keyword evidence="5" id="KW-1185">Reference proteome</keyword>
<dbReference type="Gene3D" id="3.40.50.1820">
    <property type="entry name" value="alpha/beta hydrolase"/>
    <property type="match status" value="1"/>
</dbReference>
<feature type="compositionally biased region" description="Acidic residues" evidence="2">
    <location>
        <begin position="96"/>
        <end position="115"/>
    </location>
</feature>
<dbReference type="SUPFAM" id="SSF53474">
    <property type="entry name" value="alpha/beta-Hydrolases"/>
    <property type="match status" value="1"/>
</dbReference>
<name>A0A0W1R7A5_9EURY</name>
<dbReference type="InterPro" id="IPR029058">
    <property type="entry name" value="AB_hydrolase_fold"/>
</dbReference>
<dbReference type="PANTHER" id="PTHR42776">
    <property type="entry name" value="SERINE PEPTIDASE S9 FAMILY MEMBER"/>
    <property type="match status" value="1"/>
</dbReference>
<gene>
    <name evidence="4" type="ORF">AUR64_16945</name>
</gene>
<evidence type="ECO:0000259" key="3">
    <source>
        <dbReference type="Pfam" id="PF00326"/>
    </source>
</evidence>
<feature type="domain" description="Peptidase S9 prolyl oligopeptidase catalytic" evidence="3">
    <location>
        <begin position="477"/>
        <end position="679"/>
    </location>
</feature>
<dbReference type="InterPro" id="IPR011042">
    <property type="entry name" value="6-blade_b-propeller_TolB-like"/>
</dbReference>
<accession>A0A0W1R7A5</accession>
<protein>
    <recommendedName>
        <fullName evidence="3">Peptidase S9 prolyl oligopeptidase catalytic domain-containing protein</fullName>
    </recommendedName>
</protein>
<feature type="region of interest" description="Disordered" evidence="2">
    <location>
        <begin position="677"/>
        <end position="696"/>
    </location>
</feature>
<evidence type="ECO:0000256" key="1">
    <source>
        <dbReference type="ARBA" id="ARBA00022801"/>
    </source>
</evidence>
<keyword evidence="1" id="KW-0378">Hydrolase</keyword>
<dbReference type="STRING" id="1514971.AUR64_16945"/>
<sequence length="696" mass="77096">MADPLELDDFYDLRRIRGVAVSPTGERVAFVVAESDPDADETRTSIFVAPTDGSRKPHRLTRASDAGSAKWGPNGETLAFLASRKRDVALDVGRNDDEDDESSENDDGSQNDGSDDEPKSQVWLFDLSLGGDARQVTEFDEGVREFDFSPDGERMVVAARDPTEEQQEYLDSRRDGGPVEITRLQHKRDGMGFLDDIRSYLFVVDIESRESERLDDAYTRGAMSTGGLHPSWGAGDRIAFRSYRGENPDHTFEQDLYTVSTDGGDLRQLTDSDLGVSNLCWDSTGERVAFDGANPTNTYHPTEVYVVDDVAGAEPRSVSASLDRTRSRGGAPAWVSNDQLLAPIGDDALTRLVRLSAEQDDPERVFENQGTDRTITQFAVGGDCAVVCLSHPSDGADLYTLDTANPDESDPVRLTRLNDDLLSDAALPTCERVHYENGDGTEVEGLAYLPEEFDPDAESYPVIAHIHGGPTAYDAPGFSFDYSYWTGKGYVVFNVNYRGSTSYGRAFSESIRGEWGPREADDIVSGVQELVERGWADADRLFISGFSQGGINTAYVVTRTDMFAAAAPEHGIYDFYSLFGTADLHQWYVHDIGLPWEKPEEYRAISSIDDVDRIDTPLLVTAGGEDWRCPPSQAEQLYVSVRHRGVDAKLVVYPDEHHNIGDPERATHRLHELTEWFETHDPAREDESTEPSSNTE</sequence>
<comment type="caution">
    <text evidence="4">The sequence shown here is derived from an EMBL/GenBank/DDBJ whole genome shotgun (WGS) entry which is preliminary data.</text>
</comment>
<dbReference type="AlphaFoldDB" id="A0A0W1R7A5"/>
<dbReference type="GO" id="GO:0004252">
    <property type="term" value="F:serine-type endopeptidase activity"/>
    <property type="evidence" value="ECO:0007669"/>
    <property type="project" value="TreeGrafter"/>
</dbReference>
<evidence type="ECO:0000256" key="2">
    <source>
        <dbReference type="SAM" id="MobiDB-lite"/>
    </source>
</evidence>
<dbReference type="Pfam" id="PF00326">
    <property type="entry name" value="Peptidase_S9"/>
    <property type="match status" value="1"/>
</dbReference>
<feature type="compositionally biased region" description="Basic and acidic residues" evidence="2">
    <location>
        <begin position="677"/>
        <end position="686"/>
    </location>
</feature>
<dbReference type="GO" id="GO:0006508">
    <property type="term" value="P:proteolysis"/>
    <property type="evidence" value="ECO:0007669"/>
    <property type="project" value="InterPro"/>
</dbReference>
<dbReference type="PANTHER" id="PTHR42776:SF27">
    <property type="entry name" value="DIPEPTIDYL PEPTIDASE FAMILY MEMBER 6"/>
    <property type="match status" value="1"/>
</dbReference>
<proteinExistence type="predicted"/>
<dbReference type="Proteomes" id="UP000054387">
    <property type="component" value="Unassembled WGS sequence"/>
</dbReference>
<dbReference type="SUPFAM" id="SSF82171">
    <property type="entry name" value="DPP6 N-terminal domain-like"/>
    <property type="match status" value="1"/>
</dbReference>
<evidence type="ECO:0000313" key="4">
    <source>
        <dbReference type="EMBL" id="KTG09462.1"/>
    </source>
</evidence>
<feature type="region of interest" description="Disordered" evidence="2">
    <location>
        <begin position="93"/>
        <end position="119"/>
    </location>
</feature>
<evidence type="ECO:0000313" key="5">
    <source>
        <dbReference type="Proteomes" id="UP000054387"/>
    </source>
</evidence>